<reference evidence="11 12" key="1">
    <citation type="journal article" date="2014" name="BMC Genomics">
        <title>Complete genome sequence of producer of the glycopeptide antibiotic Aculeximycin Kutzneria albida DSM 43870T, a representative of minor genus of Pseudonocardiaceae.</title>
        <authorList>
            <person name="Rebets Y."/>
            <person name="Tokovenko B."/>
            <person name="Lushchyk I."/>
            <person name="Ruckert C."/>
            <person name="Zaburannyi N."/>
            <person name="Bechthold A."/>
            <person name="Kalinowski J."/>
            <person name="Luzhetskyy A."/>
        </authorList>
    </citation>
    <scope>NUCLEOTIDE SEQUENCE [LARGE SCALE GENOMIC DNA]</scope>
    <source>
        <strain evidence="11">DSM 43870</strain>
    </source>
</reference>
<keyword evidence="2" id="KW-1003">Cell membrane</keyword>
<dbReference type="Proteomes" id="UP000019225">
    <property type="component" value="Chromosome"/>
</dbReference>
<dbReference type="Gene3D" id="3.30.450.40">
    <property type="match status" value="1"/>
</dbReference>
<dbReference type="STRING" id="1449976.KALB_7462"/>
<evidence type="ECO:0000259" key="10">
    <source>
        <dbReference type="SMART" id="SM00387"/>
    </source>
</evidence>
<dbReference type="InterPro" id="IPR003018">
    <property type="entry name" value="GAF"/>
</dbReference>
<evidence type="ECO:0000256" key="8">
    <source>
        <dbReference type="ARBA" id="ARBA00023136"/>
    </source>
</evidence>
<dbReference type="InterPro" id="IPR050482">
    <property type="entry name" value="Sensor_HK_TwoCompSys"/>
</dbReference>
<dbReference type="GO" id="GO:0046983">
    <property type="term" value="F:protein dimerization activity"/>
    <property type="evidence" value="ECO:0007669"/>
    <property type="project" value="InterPro"/>
</dbReference>
<dbReference type="SUPFAM" id="SSF55781">
    <property type="entry name" value="GAF domain-like"/>
    <property type="match status" value="1"/>
</dbReference>
<evidence type="ECO:0000256" key="1">
    <source>
        <dbReference type="ARBA" id="ARBA00004651"/>
    </source>
</evidence>
<dbReference type="GO" id="GO:0005886">
    <property type="term" value="C:plasma membrane"/>
    <property type="evidence" value="ECO:0007669"/>
    <property type="project" value="UniProtKB-SubCell"/>
</dbReference>
<dbReference type="PANTHER" id="PTHR24421">
    <property type="entry name" value="NITRATE/NITRITE SENSOR PROTEIN NARX-RELATED"/>
    <property type="match status" value="1"/>
</dbReference>
<keyword evidence="7" id="KW-0902">Two-component regulatory system</keyword>
<keyword evidence="8 9" id="KW-0472">Membrane</keyword>
<evidence type="ECO:0000256" key="6">
    <source>
        <dbReference type="ARBA" id="ARBA00022989"/>
    </source>
</evidence>
<keyword evidence="5" id="KW-0418">Kinase</keyword>
<evidence type="ECO:0000313" key="11">
    <source>
        <dbReference type="EMBL" id="AHI00820.1"/>
    </source>
</evidence>
<evidence type="ECO:0000256" key="4">
    <source>
        <dbReference type="ARBA" id="ARBA00022692"/>
    </source>
</evidence>
<dbReference type="eggNOG" id="COG4585">
    <property type="taxonomic scope" value="Bacteria"/>
</dbReference>
<keyword evidence="6 9" id="KW-1133">Transmembrane helix</keyword>
<feature type="transmembrane region" description="Helical" evidence="9">
    <location>
        <begin position="325"/>
        <end position="346"/>
    </location>
</feature>
<dbReference type="Pfam" id="PF07730">
    <property type="entry name" value="HisKA_3"/>
    <property type="match status" value="1"/>
</dbReference>
<evidence type="ECO:0000256" key="9">
    <source>
        <dbReference type="SAM" id="Phobius"/>
    </source>
</evidence>
<dbReference type="Pfam" id="PF02518">
    <property type="entry name" value="HATPase_c"/>
    <property type="match status" value="1"/>
</dbReference>
<dbReference type="SUPFAM" id="SSF55874">
    <property type="entry name" value="ATPase domain of HSP90 chaperone/DNA topoisomerase II/histidine kinase"/>
    <property type="match status" value="1"/>
</dbReference>
<dbReference type="GO" id="GO:0000155">
    <property type="term" value="F:phosphorelay sensor kinase activity"/>
    <property type="evidence" value="ECO:0007669"/>
    <property type="project" value="InterPro"/>
</dbReference>
<dbReference type="Pfam" id="PF01590">
    <property type="entry name" value="GAF"/>
    <property type="match status" value="1"/>
</dbReference>
<evidence type="ECO:0000256" key="3">
    <source>
        <dbReference type="ARBA" id="ARBA00022679"/>
    </source>
</evidence>
<dbReference type="Gene3D" id="1.20.5.1930">
    <property type="match status" value="1"/>
</dbReference>
<sequence>MIVSDRAEGGASTRLVVLLALLLAVLSAAGVWVRATGPSDGTVINNADVLLSNGALVVREDLPGRELLAGDVLVSVDGHELAQWLAHGIGGEPVAMGQRVDYEVLRGGHTVHTSVLLHPFDLGGALLKHWSLVLLMAMLVGTSVFVYRQRPGNPAAVAALITSMFAAASGITNGVVDLQAIDLVGGDQFWRWWLAELAAGPILGGMLHLTLVFPEPNTIRRLRRWTALVYAGPTLLYLVSVGTRLPLARTPLERLEVLGQPLWLVQYVYTPLILIMLVRTYRVAPDQLTRHRLRWLALPLGGGQGLYLLLWILPHQLTGSTPLGWPLVHLVFIPIPIALAAAILRYNALDIDIVLGRSLLYTALSVGVIGIYLGVVGLLNAFAQPLDEPWRQIAAATVVVVLGNPLRTRLQSAINQWLFGDRDDPYRVVSTLAATLESSHLPASLLGAVVETVGTALRLPYVAIEHSGEHEPAAGYGTPAGELARFPLVYQGSLVGTLVAASRTPREPLRRRDRRALTEIARHAGAAVYSARVTEDLQRSRDRLVRAREEERRRLLHDLHDGVGPTLAAVALGLSLAESAVDSDADSAKALMGTLAAELQGAIGEIRRVAADLRPTALERLGLVSALHEHVGTLVERLTVAIEIDTPERLPPLPAAVEVAAYRIACEALTNVTRHAHADRCLLRLWVDRDLHLEVTDNGTGLVGGPRTGVGLSSMGERAAELGGQFHVAPLTPHGTRVLARLPLTT</sequence>
<dbReference type="Gene3D" id="3.30.565.10">
    <property type="entry name" value="Histidine kinase-like ATPase, C-terminal domain"/>
    <property type="match status" value="1"/>
</dbReference>
<dbReference type="HOGENOM" id="CLU_021898_1_0_11"/>
<evidence type="ECO:0000256" key="7">
    <source>
        <dbReference type="ARBA" id="ARBA00023012"/>
    </source>
</evidence>
<protein>
    <recommendedName>
        <fullName evidence="10">Histidine kinase/HSP90-like ATPase domain-containing protein</fullName>
    </recommendedName>
</protein>
<evidence type="ECO:0000313" key="12">
    <source>
        <dbReference type="Proteomes" id="UP000019225"/>
    </source>
</evidence>
<feature type="transmembrane region" description="Helical" evidence="9">
    <location>
        <begin position="225"/>
        <end position="243"/>
    </location>
</feature>
<dbReference type="CDD" id="cd16917">
    <property type="entry name" value="HATPase_UhpB-NarQ-NarX-like"/>
    <property type="match status" value="1"/>
</dbReference>
<comment type="subcellular location">
    <subcellularLocation>
        <location evidence="1">Cell membrane</location>
        <topology evidence="1">Multi-pass membrane protein</topology>
    </subcellularLocation>
</comment>
<dbReference type="SMART" id="SM00387">
    <property type="entry name" value="HATPase_c"/>
    <property type="match status" value="1"/>
</dbReference>
<feature type="transmembrane region" description="Helical" evidence="9">
    <location>
        <begin position="154"/>
        <end position="172"/>
    </location>
</feature>
<dbReference type="InterPro" id="IPR011712">
    <property type="entry name" value="Sig_transdc_His_kin_sub3_dim/P"/>
</dbReference>
<feature type="transmembrane region" description="Helical" evidence="9">
    <location>
        <begin position="293"/>
        <end position="313"/>
    </location>
</feature>
<keyword evidence="4 9" id="KW-0812">Transmembrane</keyword>
<dbReference type="InterPro" id="IPR003594">
    <property type="entry name" value="HATPase_dom"/>
</dbReference>
<feature type="transmembrane region" description="Helical" evidence="9">
    <location>
        <begin position="358"/>
        <end position="383"/>
    </location>
</feature>
<name>W5WRL5_9PSEU</name>
<dbReference type="InterPro" id="IPR036890">
    <property type="entry name" value="HATPase_C_sf"/>
</dbReference>
<organism evidence="11 12">
    <name type="scientific">Kutzneria albida DSM 43870</name>
    <dbReference type="NCBI Taxonomy" id="1449976"/>
    <lineage>
        <taxon>Bacteria</taxon>
        <taxon>Bacillati</taxon>
        <taxon>Actinomycetota</taxon>
        <taxon>Actinomycetes</taxon>
        <taxon>Pseudonocardiales</taxon>
        <taxon>Pseudonocardiaceae</taxon>
        <taxon>Kutzneria</taxon>
    </lineage>
</organism>
<dbReference type="PANTHER" id="PTHR24421:SF37">
    <property type="entry name" value="SENSOR HISTIDINE KINASE NARS"/>
    <property type="match status" value="1"/>
</dbReference>
<feature type="domain" description="Histidine kinase/HSP90-like ATPase" evidence="10">
    <location>
        <begin position="656"/>
        <end position="746"/>
    </location>
</feature>
<keyword evidence="3" id="KW-0808">Transferase</keyword>
<dbReference type="PATRIC" id="fig|1449976.3.peg.7497"/>
<dbReference type="AlphaFoldDB" id="W5WRL5"/>
<evidence type="ECO:0000256" key="5">
    <source>
        <dbReference type="ARBA" id="ARBA00022777"/>
    </source>
</evidence>
<dbReference type="InterPro" id="IPR029016">
    <property type="entry name" value="GAF-like_dom_sf"/>
</dbReference>
<proteinExistence type="predicted"/>
<feature type="transmembrane region" description="Helical" evidence="9">
    <location>
        <begin position="263"/>
        <end position="281"/>
    </location>
</feature>
<gene>
    <name evidence="11" type="ORF">KALB_7462</name>
</gene>
<dbReference type="KEGG" id="kal:KALB_7462"/>
<dbReference type="EMBL" id="CP007155">
    <property type="protein sequence ID" value="AHI00820.1"/>
    <property type="molecule type" value="Genomic_DNA"/>
</dbReference>
<keyword evidence="12" id="KW-1185">Reference proteome</keyword>
<feature type="transmembrane region" description="Helical" evidence="9">
    <location>
        <begin position="192"/>
        <end position="213"/>
    </location>
</feature>
<accession>W5WRL5</accession>
<evidence type="ECO:0000256" key="2">
    <source>
        <dbReference type="ARBA" id="ARBA00022475"/>
    </source>
</evidence>
<feature type="transmembrane region" description="Helical" evidence="9">
    <location>
        <begin position="129"/>
        <end position="147"/>
    </location>
</feature>